<dbReference type="Pfam" id="PF14534">
    <property type="entry name" value="DUF4440"/>
    <property type="match status" value="1"/>
</dbReference>
<feature type="signal peptide" evidence="1">
    <location>
        <begin position="1"/>
        <end position="29"/>
    </location>
</feature>
<proteinExistence type="predicted"/>
<reference evidence="3 4" key="1">
    <citation type="submission" date="2019-12" db="EMBL/GenBank/DDBJ databases">
        <authorList>
            <person name="Xu J."/>
        </authorList>
    </citation>
    <scope>NUCLEOTIDE SEQUENCE [LARGE SCALE GENOMIC DNA]</scope>
    <source>
        <strain evidence="3 4">HX-5-24</strain>
    </source>
</reference>
<gene>
    <name evidence="3" type="ORF">GN331_14665</name>
</gene>
<dbReference type="EMBL" id="WOXT01000005">
    <property type="protein sequence ID" value="MUV15446.1"/>
    <property type="molecule type" value="Genomic_DNA"/>
</dbReference>
<organism evidence="3 4">
    <name type="scientific">Noviluteimonas gilva</name>
    <dbReference type="NCBI Taxonomy" id="2682097"/>
    <lineage>
        <taxon>Bacteria</taxon>
        <taxon>Pseudomonadati</taxon>
        <taxon>Pseudomonadota</taxon>
        <taxon>Gammaproteobacteria</taxon>
        <taxon>Lysobacterales</taxon>
        <taxon>Lysobacteraceae</taxon>
        <taxon>Noviluteimonas</taxon>
    </lineage>
</organism>
<keyword evidence="1" id="KW-0732">Signal</keyword>
<dbReference type="InterPro" id="IPR032710">
    <property type="entry name" value="NTF2-like_dom_sf"/>
</dbReference>
<sequence>MSRSKSRSTSRALVASALVAGAFALPAIAGSPLTESTNTLVERSHAANAALLQGDVERWEALSPLTEDFVLMSPFGGAPSHGQYTPEKLKSIGQFFRNGKLEQEVVQTFATDDMVVLALIERADVEVGGLPAQPWALRVTLVYRRDGDTWRLAHRHADPLAHGIALEEAARLGRGANHPPSPPIPVDP</sequence>
<accession>A0A7C9M534</accession>
<feature type="chain" id="PRO_5028813881" evidence="1">
    <location>
        <begin position="30"/>
        <end position="188"/>
    </location>
</feature>
<comment type="caution">
    <text evidence="3">The sequence shown here is derived from an EMBL/GenBank/DDBJ whole genome shotgun (WGS) entry which is preliminary data.</text>
</comment>
<evidence type="ECO:0000259" key="2">
    <source>
        <dbReference type="Pfam" id="PF14534"/>
    </source>
</evidence>
<name>A0A7C9M534_9GAMM</name>
<evidence type="ECO:0000313" key="4">
    <source>
        <dbReference type="Proteomes" id="UP000479692"/>
    </source>
</evidence>
<feature type="domain" description="DUF4440" evidence="2">
    <location>
        <begin position="46"/>
        <end position="152"/>
    </location>
</feature>
<dbReference type="Gene3D" id="3.10.450.50">
    <property type="match status" value="1"/>
</dbReference>
<dbReference type="RefSeq" id="WP_156643044.1">
    <property type="nucleotide sequence ID" value="NZ_WOXT01000005.1"/>
</dbReference>
<keyword evidence="4" id="KW-1185">Reference proteome</keyword>
<evidence type="ECO:0000256" key="1">
    <source>
        <dbReference type="SAM" id="SignalP"/>
    </source>
</evidence>
<evidence type="ECO:0000313" key="3">
    <source>
        <dbReference type="EMBL" id="MUV15446.1"/>
    </source>
</evidence>
<protein>
    <submittedName>
        <fullName evidence="3">DUF4440 domain-containing protein</fullName>
    </submittedName>
</protein>
<dbReference type="AlphaFoldDB" id="A0A7C9M534"/>
<dbReference type="Proteomes" id="UP000479692">
    <property type="component" value="Unassembled WGS sequence"/>
</dbReference>
<dbReference type="SUPFAM" id="SSF54427">
    <property type="entry name" value="NTF2-like"/>
    <property type="match status" value="1"/>
</dbReference>
<dbReference type="InterPro" id="IPR027843">
    <property type="entry name" value="DUF4440"/>
</dbReference>